<dbReference type="PANTHER" id="PTHR34220:SF7">
    <property type="entry name" value="SENSOR HISTIDINE KINASE YPDA"/>
    <property type="match status" value="1"/>
</dbReference>
<dbReference type="AlphaFoldDB" id="A0AAE3H8S5"/>
<organism evidence="3 4">
    <name type="scientific">Lacihabitans soyangensis</name>
    <dbReference type="NCBI Taxonomy" id="869394"/>
    <lineage>
        <taxon>Bacteria</taxon>
        <taxon>Pseudomonadati</taxon>
        <taxon>Bacteroidota</taxon>
        <taxon>Cytophagia</taxon>
        <taxon>Cytophagales</taxon>
        <taxon>Leadbetterellaceae</taxon>
        <taxon>Lacihabitans</taxon>
    </lineage>
</organism>
<reference evidence="3 4" key="1">
    <citation type="submission" date="2018-11" db="EMBL/GenBank/DDBJ databases">
        <title>Novel bacteria species description.</title>
        <authorList>
            <person name="Han J.-H."/>
        </authorList>
    </citation>
    <scope>NUCLEOTIDE SEQUENCE [LARGE SCALE GENOMIC DNA]</scope>
    <source>
        <strain evidence="3 4">KCTC23259</strain>
    </source>
</reference>
<feature type="transmembrane region" description="Helical" evidence="1">
    <location>
        <begin position="74"/>
        <end position="93"/>
    </location>
</feature>
<evidence type="ECO:0000313" key="3">
    <source>
        <dbReference type="EMBL" id="MCP9765420.1"/>
    </source>
</evidence>
<keyword evidence="1" id="KW-1133">Transmembrane helix</keyword>
<dbReference type="GO" id="GO:0000155">
    <property type="term" value="F:phosphorelay sensor kinase activity"/>
    <property type="evidence" value="ECO:0007669"/>
    <property type="project" value="InterPro"/>
</dbReference>
<dbReference type="InterPro" id="IPR010559">
    <property type="entry name" value="Sig_transdc_His_kin_internal"/>
</dbReference>
<dbReference type="GO" id="GO:0016020">
    <property type="term" value="C:membrane"/>
    <property type="evidence" value="ECO:0007669"/>
    <property type="project" value="InterPro"/>
</dbReference>
<dbReference type="Proteomes" id="UP001204144">
    <property type="component" value="Unassembled WGS sequence"/>
</dbReference>
<dbReference type="Gene3D" id="3.30.565.10">
    <property type="entry name" value="Histidine kinase-like ATPase, C-terminal domain"/>
    <property type="match status" value="1"/>
</dbReference>
<feature type="transmembrane region" description="Helical" evidence="1">
    <location>
        <begin position="12"/>
        <end position="28"/>
    </location>
</feature>
<evidence type="ECO:0000313" key="4">
    <source>
        <dbReference type="Proteomes" id="UP001204144"/>
    </source>
</evidence>
<dbReference type="InterPro" id="IPR036890">
    <property type="entry name" value="HATPase_C_sf"/>
</dbReference>
<comment type="caution">
    <text evidence="3">The sequence shown here is derived from an EMBL/GenBank/DDBJ whole genome shotgun (WGS) entry which is preliminary data.</text>
</comment>
<feature type="transmembrane region" description="Helical" evidence="1">
    <location>
        <begin position="113"/>
        <end position="137"/>
    </location>
</feature>
<sequence>MKKHLTEIKWQFIVFGTYAALALVQAYSEHPSEGIYSKEILGIIGVVLSECVLVNLLGNWLMVRFPFSKKPLPYMTFLGILLLCFLIFRYFSAYPEHVDVLKTYNGNQDENSIVFFTFISTINFVISFLVALGVFSIKKSLRMEQKALLLEKEVNMAKLSMLKHQVNPHFLYNTLSYIYSQARPVSENLSKSILILSEMMRYSLSKTNEDGLTPLEKEIQYIENFIEIHRLRFDSDFCLEFEVEGVIGNKKIVPLILITFVENALKHGILNNPKDPIVVKILVQKNLLELFVRNLKQGGTKDETSGIGLINTQKRLEMAYPNRHTLEIIDKPDYFAVTLKIDLNGD</sequence>
<dbReference type="RefSeq" id="WP_255039113.1">
    <property type="nucleotide sequence ID" value="NZ_RJUF01000183.1"/>
</dbReference>
<dbReference type="Pfam" id="PF06580">
    <property type="entry name" value="His_kinase"/>
    <property type="match status" value="1"/>
</dbReference>
<dbReference type="SUPFAM" id="SSF55874">
    <property type="entry name" value="ATPase domain of HSP90 chaperone/DNA topoisomerase II/histidine kinase"/>
    <property type="match status" value="1"/>
</dbReference>
<dbReference type="PANTHER" id="PTHR34220">
    <property type="entry name" value="SENSOR HISTIDINE KINASE YPDA"/>
    <property type="match status" value="1"/>
</dbReference>
<proteinExistence type="predicted"/>
<keyword evidence="1" id="KW-0472">Membrane</keyword>
<protein>
    <recommendedName>
        <fullName evidence="2">Signal transduction histidine kinase internal region domain-containing protein</fullName>
    </recommendedName>
</protein>
<feature type="domain" description="Signal transduction histidine kinase internal region" evidence="2">
    <location>
        <begin position="157"/>
        <end position="236"/>
    </location>
</feature>
<dbReference type="InterPro" id="IPR050640">
    <property type="entry name" value="Bact_2-comp_sensor_kinase"/>
</dbReference>
<accession>A0AAE3H8S5</accession>
<keyword evidence="4" id="KW-1185">Reference proteome</keyword>
<keyword evidence="1" id="KW-0812">Transmembrane</keyword>
<gene>
    <name evidence="3" type="ORF">EGI31_20995</name>
</gene>
<name>A0AAE3H8S5_9BACT</name>
<dbReference type="EMBL" id="RJUF01000183">
    <property type="protein sequence ID" value="MCP9765420.1"/>
    <property type="molecule type" value="Genomic_DNA"/>
</dbReference>
<evidence type="ECO:0000259" key="2">
    <source>
        <dbReference type="Pfam" id="PF06580"/>
    </source>
</evidence>
<feature type="transmembrane region" description="Helical" evidence="1">
    <location>
        <begin position="40"/>
        <end position="62"/>
    </location>
</feature>
<evidence type="ECO:0000256" key="1">
    <source>
        <dbReference type="SAM" id="Phobius"/>
    </source>
</evidence>